<organism evidence="2 3">
    <name type="scientific">Mytilus coruscus</name>
    <name type="common">Sea mussel</name>
    <dbReference type="NCBI Taxonomy" id="42192"/>
    <lineage>
        <taxon>Eukaryota</taxon>
        <taxon>Metazoa</taxon>
        <taxon>Spiralia</taxon>
        <taxon>Lophotrochozoa</taxon>
        <taxon>Mollusca</taxon>
        <taxon>Bivalvia</taxon>
        <taxon>Autobranchia</taxon>
        <taxon>Pteriomorphia</taxon>
        <taxon>Mytilida</taxon>
        <taxon>Mytiloidea</taxon>
        <taxon>Mytilidae</taxon>
        <taxon>Mytilinae</taxon>
        <taxon>Mytilus</taxon>
    </lineage>
</organism>
<reference evidence="2 3" key="1">
    <citation type="submission" date="2020-06" db="EMBL/GenBank/DDBJ databases">
        <authorList>
            <person name="Li R."/>
            <person name="Bekaert M."/>
        </authorList>
    </citation>
    <scope>NUCLEOTIDE SEQUENCE [LARGE SCALE GENOMIC DNA]</scope>
    <source>
        <strain evidence="3">wild</strain>
    </source>
</reference>
<sequence length="327" mass="36799">MTLYMPPLARKKRVPERYNPDSFRVISTNAEDAHPKFPGDNKFPVPDREQLKRGVALPDIYNRSTQVLPKEVPDYRVHRPHPNSCGFLRHNVRVLNEPICSVYTGETHDEQNLWWPSRTSDEPLQIPPKTKDTIYREGYMRDSPFSAKGFTRHEANPNKNAAHGVVPVNFLGATDGQKRIFQEKISFEHQYNSRADPNYPIRNKRHGSFVWDQASKELADKFVQQQSHIESIDRAEVKPFNGATVDTHPVLPPPQPTCEPTSKSPPRSPPKSPPKSPPASTTQSPKRITPPATELVNCSGGSVSKEEKTNPQTNNGTTTSVNESGEK</sequence>
<dbReference type="OrthoDB" id="9971371at2759"/>
<dbReference type="EMBL" id="CACVKT020002619">
    <property type="protein sequence ID" value="CAC5379046.1"/>
    <property type="molecule type" value="Genomic_DNA"/>
</dbReference>
<evidence type="ECO:0000313" key="2">
    <source>
        <dbReference type="EMBL" id="CAC5379046.1"/>
    </source>
</evidence>
<feature type="region of interest" description="Disordered" evidence="1">
    <location>
        <begin position="242"/>
        <end position="327"/>
    </location>
</feature>
<name>A0A6J8B636_MYTCO</name>
<keyword evidence="3" id="KW-1185">Reference proteome</keyword>
<dbReference type="PANTHER" id="PTHR35087:SF1">
    <property type="entry name" value="RIKEN CDNA 4930505A04 GENE"/>
    <property type="match status" value="1"/>
</dbReference>
<evidence type="ECO:0000256" key="1">
    <source>
        <dbReference type="SAM" id="MobiDB-lite"/>
    </source>
</evidence>
<dbReference type="PANTHER" id="PTHR35087">
    <property type="entry name" value="SIMILAR TO HYPOTHETICAL PROTEIN FLJ40298"/>
    <property type="match status" value="1"/>
</dbReference>
<protein>
    <submittedName>
        <fullName evidence="2">Uncharacterized protein</fullName>
    </submittedName>
</protein>
<gene>
    <name evidence="2" type="ORF">MCOR_15150</name>
</gene>
<dbReference type="Proteomes" id="UP000507470">
    <property type="component" value="Unassembled WGS sequence"/>
</dbReference>
<evidence type="ECO:0000313" key="3">
    <source>
        <dbReference type="Proteomes" id="UP000507470"/>
    </source>
</evidence>
<dbReference type="AlphaFoldDB" id="A0A6J8B636"/>
<proteinExistence type="predicted"/>
<feature type="compositionally biased region" description="Pro residues" evidence="1">
    <location>
        <begin position="266"/>
        <end position="277"/>
    </location>
</feature>
<feature type="compositionally biased region" description="Polar residues" evidence="1">
    <location>
        <begin position="310"/>
        <end position="327"/>
    </location>
</feature>
<accession>A0A6J8B636</accession>
<dbReference type="Pfam" id="PF15667">
    <property type="entry name" value="CMIP6"/>
    <property type="match status" value="1"/>
</dbReference>
<dbReference type="InterPro" id="IPR031365">
    <property type="entry name" value="CMIP6"/>
</dbReference>